<dbReference type="Proteomes" id="UP000499080">
    <property type="component" value="Unassembled WGS sequence"/>
</dbReference>
<name>A0A4Y2BQ39_ARAVE</name>
<comment type="caution">
    <text evidence="1">The sequence shown here is derived from an EMBL/GenBank/DDBJ whole genome shotgun (WGS) entry which is preliminary data.</text>
</comment>
<dbReference type="EMBL" id="BGPR01000101">
    <property type="protein sequence ID" value="GBL94320.1"/>
    <property type="molecule type" value="Genomic_DNA"/>
</dbReference>
<accession>A0A4Y2BQ39</accession>
<keyword evidence="2" id="KW-1185">Reference proteome</keyword>
<gene>
    <name evidence="1" type="ORF">AVEN_16834_1</name>
</gene>
<proteinExistence type="predicted"/>
<dbReference type="AlphaFoldDB" id="A0A4Y2BQ39"/>
<organism evidence="1 2">
    <name type="scientific">Araneus ventricosus</name>
    <name type="common">Orbweaver spider</name>
    <name type="synonym">Epeira ventricosa</name>
    <dbReference type="NCBI Taxonomy" id="182803"/>
    <lineage>
        <taxon>Eukaryota</taxon>
        <taxon>Metazoa</taxon>
        <taxon>Ecdysozoa</taxon>
        <taxon>Arthropoda</taxon>
        <taxon>Chelicerata</taxon>
        <taxon>Arachnida</taxon>
        <taxon>Araneae</taxon>
        <taxon>Araneomorphae</taxon>
        <taxon>Entelegynae</taxon>
        <taxon>Araneoidea</taxon>
        <taxon>Araneidae</taxon>
        <taxon>Araneus</taxon>
    </lineage>
</organism>
<protein>
    <submittedName>
        <fullName evidence="1">Uncharacterized protein</fullName>
    </submittedName>
</protein>
<reference evidence="1 2" key="1">
    <citation type="journal article" date="2019" name="Sci. Rep.">
        <title>Orb-weaving spider Araneus ventricosus genome elucidates the spidroin gene catalogue.</title>
        <authorList>
            <person name="Kono N."/>
            <person name="Nakamura H."/>
            <person name="Ohtoshi R."/>
            <person name="Moran D.A.P."/>
            <person name="Shinohara A."/>
            <person name="Yoshida Y."/>
            <person name="Fujiwara M."/>
            <person name="Mori M."/>
            <person name="Tomita M."/>
            <person name="Arakawa K."/>
        </authorList>
    </citation>
    <scope>NUCLEOTIDE SEQUENCE [LARGE SCALE GENOMIC DNA]</scope>
</reference>
<sequence>MNARPPRLHLALWLPHNSPHHERLIRPPPVLTAHYPSSEMSPKSHTTTTVPTREARTCLLIRQLFIRELAVPGGYNYTRKWLFSKVAVVLENI</sequence>
<evidence type="ECO:0000313" key="1">
    <source>
        <dbReference type="EMBL" id="GBL94320.1"/>
    </source>
</evidence>
<evidence type="ECO:0000313" key="2">
    <source>
        <dbReference type="Proteomes" id="UP000499080"/>
    </source>
</evidence>